<keyword evidence="3" id="KW-1185">Reference proteome</keyword>
<dbReference type="RefSeq" id="WP_107652891.1">
    <property type="nucleotide sequence ID" value="NZ_PZJX01000066.1"/>
</dbReference>
<protein>
    <recommendedName>
        <fullName evidence="4">Antitoxin Xre/MbcA/ParS-like toxin-binding domain-containing protein</fullName>
    </recommendedName>
</protein>
<name>A0A2T4ILI9_9HYPH</name>
<dbReference type="AlphaFoldDB" id="A0A2T4ILI9"/>
<reference evidence="2 3" key="1">
    <citation type="submission" date="2018-03" db="EMBL/GenBank/DDBJ databases">
        <title>Genome sequence of the symbiotic type strain Mesorhizobium helmanticense CSLC115NT isolated from Lotus corniculatus nodules.</title>
        <authorList>
            <person name="Sannazzaro A.I."/>
            <person name="Torres Tejerizo G.A."/>
            <person name="Dip D."/>
            <person name="Caballero M."/>
            <person name="Pistorio M."/>
            <person name="Estrella M.J."/>
        </authorList>
    </citation>
    <scope>NUCLEOTIDE SEQUENCE [LARGE SCALE GENOMIC DNA]</scope>
    <source>
        <strain evidence="2 3">CSLC115N</strain>
    </source>
</reference>
<evidence type="ECO:0000256" key="1">
    <source>
        <dbReference type="SAM" id="MobiDB-lite"/>
    </source>
</evidence>
<evidence type="ECO:0000313" key="3">
    <source>
        <dbReference type="Proteomes" id="UP000240259"/>
    </source>
</evidence>
<accession>A0A2T4ILI9</accession>
<evidence type="ECO:0008006" key="4">
    <source>
        <dbReference type="Google" id="ProtNLM"/>
    </source>
</evidence>
<dbReference type="EMBL" id="PZJX01000066">
    <property type="protein sequence ID" value="PTE06501.1"/>
    <property type="molecule type" value="Genomic_DNA"/>
</dbReference>
<comment type="caution">
    <text evidence="2">The sequence shown here is derived from an EMBL/GenBank/DDBJ whole genome shotgun (WGS) entry which is preliminary data.</text>
</comment>
<organism evidence="2 3">
    <name type="scientific">Mesorhizobium helmanticense</name>
    <dbReference type="NCBI Taxonomy" id="1776423"/>
    <lineage>
        <taxon>Bacteria</taxon>
        <taxon>Pseudomonadati</taxon>
        <taxon>Pseudomonadota</taxon>
        <taxon>Alphaproteobacteria</taxon>
        <taxon>Hyphomicrobiales</taxon>
        <taxon>Phyllobacteriaceae</taxon>
        <taxon>Mesorhizobium</taxon>
    </lineage>
</organism>
<dbReference type="Proteomes" id="UP000240259">
    <property type="component" value="Unassembled WGS sequence"/>
</dbReference>
<feature type="region of interest" description="Disordered" evidence="1">
    <location>
        <begin position="427"/>
        <end position="451"/>
    </location>
</feature>
<dbReference type="OrthoDB" id="9134102at2"/>
<proteinExistence type="predicted"/>
<gene>
    <name evidence="2" type="ORF">C9427_31325</name>
</gene>
<evidence type="ECO:0000313" key="2">
    <source>
        <dbReference type="EMBL" id="PTE06501.1"/>
    </source>
</evidence>
<sequence length="571" mass="64048">MVARKGAVKVHHFAHHSERDGSTCTSPGETALHKFAKNILDERLEIALPEMVVENSDDREVVVQPTKIAFEAAVLEARVETVVPDVVLELRDRKLIVEFKVTHACDELKIARIRSMNVGAIEIDLSAYRERPLDELAEEILYNAPRIWLHNPRETDARARLAERARKRAEARQEEIGKYSAKYRHRRPASGEGGGVCESAVRRDGLGALINLDIDGAGCFTVPVAEWQAATILELLAHGHTPFRTRNGLSGSKRRGWIHREFRAVPDDIAIGLKEAGIPFASPLGAVEAYLRQLVHLGFLHPARSEIWRPTYSMLQKVEQAKDLRARPTRRLAEIREIVTKQLDGLPDEETSSFVFETWVDTVLTGRTLSIADLLQNDEAEWISLCDDIANVRTNIRFSPRADIDLLGLPCAGELARAIESKRLEAKKRVRREREAEQEAAASRSKQLRDRVSRDIGDHAPTWLSTPIAASGGLLPLDAAATAEGFTAAIRALDQRVRELELEERGRRHKEKAVGDLEALARSRYYNPDHATLWMRSSRRELGGKSPAEFTINDATRDQCEALLPPKRSLR</sequence>